<keyword evidence="1" id="KW-0863">Zinc-finger</keyword>
<keyword evidence="2" id="KW-0812">Transmembrane</keyword>
<dbReference type="PROSITE" id="PS50089">
    <property type="entry name" value="ZF_RING_2"/>
    <property type="match status" value="1"/>
</dbReference>
<dbReference type="EMBL" id="BSYO01000013">
    <property type="protein sequence ID" value="GMH13485.1"/>
    <property type="molecule type" value="Genomic_DNA"/>
</dbReference>
<name>A0AAD3XRE5_NEPGR</name>
<evidence type="ECO:0000256" key="2">
    <source>
        <dbReference type="SAM" id="Phobius"/>
    </source>
</evidence>
<proteinExistence type="predicted"/>
<dbReference type="SMART" id="SM00184">
    <property type="entry name" value="RING"/>
    <property type="match status" value="1"/>
</dbReference>
<comment type="caution">
    <text evidence="4">The sequence shown here is derived from an EMBL/GenBank/DDBJ whole genome shotgun (WGS) entry which is preliminary data.</text>
</comment>
<dbReference type="Gene3D" id="3.30.40.10">
    <property type="entry name" value="Zinc/RING finger domain, C3HC4 (zinc finger)"/>
    <property type="match status" value="1"/>
</dbReference>
<reference evidence="4" key="1">
    <citation type="submission" date="2023-05" db="EMBL/GenBank/DDBJ databases">
        <title>Nepenthes gracilis genome sequencing.</title>
        <authorList>
            <person name="Fukushima K."/>
        </authorList>
    </citation>
    <scope>NUCLEOTIDE SEQUENCE</scope>
    <source>
        <strain evidence="4">SING2019-196</strain>
    </source>
</reference>
<dbReference type="PANTHER" id="PTHR45676:SF41">
    <property type="entry name" value="RING-H2 FINGER PROTEIN ATL66"/>
    <property type="match status" value="1"/>
</dbReference>
<dbReference type="InterPro" id="IPR013083">
    <property type="entry name" value="Znf_RING/FYVE/PHD"/>
</dbReference>
<evidence type="ECO:0000313" key="4">
    <source>
        <dbReference type="EMBL" id="GMH13485.1"/>
    </source>
</evidence>
<organism evidence="4 5">
    <name type="scientific">Nepenthes gracilis</name>
    <name type="common">Slender pitcher plant</name>
    <dbReference type="NCBI Taxonomy" id="150966"/>
    <lineage>
        <taxon>Eukaryota</taxon>
        <taxon>Viridiplantae</taxon>
        <taxon>Streptophyta</taxon>
        <taxon>Embryophyta</taxon>
        <taxon>Tracheophyta</taxon>
        <taxon>Spermatophyta</taxon>
        <taxon>Magnoliopsida</taxon>
        <taxon>eudicotyledons</taxon>
        <taxon>Gunneridae</taxon>
        <taxon>Pentapetalae</taxon>
        <taxon>Caryophyllales</taxon>
        <taxon>Nepenthaceae</taxon>
        <taxon>Nepenthes</taxon>
    </lineage>
</organism>
<dbReference type="AlphaFoldDB" id="A0AAD3XRE5"/>
<keyword evidence="1" id="KW-0862">Zinc</keyword>
<dbReference type="GO" id="GO:0008270">
    <property type="term" value="F:zinc ion binding"/>
    <property type="evidence" value="ECO:0007669"/>
    <property type="project" value="UniProtKB-KW"/>
</dbReference>
<accession>A0AAD3XRE5</accession>
<evidence type="ECO:0000313" key="5">
    <source>
        <dbReference type="Proteomes" id="UP001279734"/>
    </source>
</evidence>
<dbReference type="InterPro" id="IPR001841">
    <property type="entry name" value="Znf_RING"/>
</dbReference>
<sequence length="151" mass="17014">MMCLVYQSNLCIATIIFYTCFYFPFLQAKQFLRSILRFINLRVHHHSTSPSSTAEDCSNETSCSVGLAMGRHGDLRRRGGGGGGEEVCSVCLAEFECEDLVSLLSECGHVFHVVCIERWLERNQFTCPLCRSVFLNVVHGCRHATCNFSFT</sequence>
<protein>
    <recommendedName>
        <fullName evidence="3">RING-type domain-containing protein</fullName>
    </recommendedName>
</protein>
<keyword evidence="2" id="KW-1133">Transmembrane helix</keyword>
<evidence type="ECO:0000256" key="1">
    <source>
        <dbReference type="PROSITE-ProRule" id="PRU00175"/>
    </source>
</evidence>
<keyword evidence="2" id="KW-0472">Membrane</keyword>
<dbReference type="Pfam" id="PF13639">
    <property type="entry name" value="zf-RING_2"/>
    <property type="match status" value="1"/>
</dbReference>
<dbReference type="Proteomes" id="UP001279734">
    <property type="component" value="Unassembled WGS sequence"/>
</dbReference>
<keyword evidence="5" id="KW-1185">Reference proteome</keyword>
<gene>
    <name evidence="4" type="ORF">Nepgr_015326</name>
</gene>
<keyword evidence="1" id="KW-0479">Metal-binding</keyword>
<evidence type="ECO:0000259" key="3">
    <source>
        <dbReference type="PROSITE" id="PS50089"/>
    </source>
</evidence>
<dbReference type="PANTHER" id="PTHR45676">
    <property type="entry name" value="RING-H2 FINGER PROTEIN ATL51-RELATED"/>
    <property type="match status" value="1"/>
</dbReference>
<feature type="domain" description="RING-type" evidence="3">
    <location>
        <begin position="88"/>
        <end position="131"/>
    </location>
</feature>
<feature type="transmembrane region" description="Helical" evidence="2">
    <location>
        <begin position="6"/>
        <end position="26"/>
    </location>
</feature>
<dbReference type="SUPFAM" id="SSF57850">
    <property type="entry name" value="RING/U-box"/>
    <property type="match status" value="1"/>
</dbReference>